<feature type="transmembrane region" description="Helical" evidence="2">
    <location>
        <begin position="24"/>
        <end position="45"/>
    </location>
</feature>
<feature type="transmembrane region" description="Helical" evidence="2">
    <location>
        <begin position="458"/>
        <end position="476"/>
    </location>
</feature>
<dbReference type="NCBIfam" id="NF037959">
    <property type="entry name" value="MFS_SpdSyn"/>
    <property type="match status" value="1"/>
</dbReference>
<feature type="transmembrane region" description="Helical" evidence="2">
    <location>
        <begin position="234"/>
        <end position="255"/>
    </location>
</feature>
<feature type="transmembrane region" description="Helical" evidence="2">
    <location>
        <begin position="348"/>
        <end position="372"/>
    </location>
</feature>
<proteinExistence type="predicted"/>
<feature type="transmembrane region" description="Helical" evidence="2">
    <location>
        <begin position="261"/>
        <end position="281"/>
    </location>
</feature>
<dbReference type="RefSeq" id="WP_353984263.1">
    <property type="nucleotide sequence ID" value="NZ_JBEWLY010000014.1"/>
</dbReference>
<keyword evidence="2" id="KW-0472">Membrane</keyword>
<dbReference type="EMBL" id="JBEWLY010000014">
    <property type="protein sequence ID" value="MET1755771.1"/>
    <property type="molecule type" value="Genomic_DNA"/>
</dbReference>
<dbReference type="SUPFAM" id="SSF53335">
    <property type="entry name" value="S-adenosyl-L-methionine-dependent methyltransferases"/>
    <property type="match status" value="1"/>
</dbReference>
<dbReference type="PANTHER" id="PTHR43317">
    <property type="entry name" value="THERMOSPERMINE SYNTHASE ACAULIS5"/>
    <property type="match status" value="1"/>
</dbReference>
<evidence type="ECO:0000256" key="2">
    <source>
        <dbReference type="SAM" id="Phobius"/>
    </source>
</evidence>
<protein>
    <submittedName>
        <fullName evidence="3">Fused MFS/spermidine synthase</fullName>
    </submittedName>
</protein>
<keyword evidence="1" id="KW-0620">Polyamine biosynthesis</keyword>
<feature type="transmembrane region" description="Helical" evidence="2">
    <location>
        <begin position="290"/>
        <end position="310"/>
    </location>
</feature>
<keyword evidence="4" id="KW-1185">Reference proteome</keyword>
<keyword evidence="2" id="KW-0812">Transmembrane</keyword>
<sequence length="740" mass="79432">MQTTPGARQGTAVQICNPSAGRRLLFVLVILSGSFLLFLVQPMVARIALPRLGGAPGVWSSAMLVFQLLLLGGYAYAHAISRFTIQRQAWIHLGLLSLSALTLPITLAQIPPPAPGWEVLWVPALFAATVGPVFLLLAAQASLMQRWYAAGSGSSNPYRLYAASNLGSFAGLLAYPFWMEPEMTLGEQTRAWALGYVVLIAMVGLAAASCWTACDRADTSEPNQKVQPMTRSRLLLWLALAAVPSGLMLSTTTLLTTDVMAMPLLWVIPLGFYLLSFSVAFSDAGDWARILSRAAPVPLLLAGGLAMISGGQANPAIAIAMVALLFVLAVALHGRLYALRPPASQLTYFYLVVAAGGALGGTFTALIAPVLFDWVYEHAILLLAGALLIPQFALLPFLGRFWQTGQWAGTVALLLVLVAAILAWRLAAAVEVGLGSQILLLVCAMTVVGLVLIGKRWAFTAVLALLMLGHGGLSTLELSAAGARSRSYFGVYTVQVSDEGRTMQLTHGTTMHGRQWLDASRRHQPTAYYGRSSGAGVVLAQAKPDARVGVAGLGVGTLACYRKPEQNWTFFEIDPQVVHYSRDGTFTFVTDCAPQANIVIGDARLELAAGPSKRFNLLVVDVFTSDAIPMHLLTREAFDTYGRALSDDGLLLVHVSNRFVNLAPMVSALSKAAGWHGRMRRDTDDLGEGLSQSEWIVLARSKKRLDHLESASPLPWEALPPAASHAWTDDSASLISLFRH</sequence>
<evidence type="ECO:0000313" key="3">
    <source>
        <dbReference type="EMBL" id="MET1755771.1"/>
    </source>
</evidence>
<accession>A0ABV2D1M0</accession>
<feature type="transmembrane region" description="Helical" evidence="2">
    <location>
        <begin position="378"/>
        <end position="398"/>
    </location>
</feature>
<dbReference type="InterPro" id="IPR029063">
    <property type="entry name" value="SAM-dependent_MTases_sf"/>
</dbReference>
<feature type="transmembrane region" description="Helical" evidence="2">
    <location>
        <begin position="120"/>
        <end position="139"/>
    </location>
</feature>
<feature type="transmembrane region" description="Helical" evidence="2">
    <location>
        <begin position="410"/>
        <end position="428"/>
    </location>
</feature>
<feature type="transmembrane region" description="Helical" evidence="2">
    <location>
        <begin position="57"/>
        <end position="77"/>
    </location>
</feature>
<evidence type="ECO:0000256" key="1">
    <source>
        <dbReference type="ARBA" id="ARBA00023115"/>
    </source>
</evidence>
<evidence type="ECO:0000313" key="4">
    <source>
        <dbReference type="Proteomes" id="UP001548713"/>
    </source>
</evidence>
<feature type="transmembrane region" description="Helical" evidence="2">
    <location>
        <begin position="434"/>
        <end position="453"/>
    </location>
</feature>
<feature type="transmembrane region" description="Helical" evidence="2">
    <location>
        <begin position="160"/>
        <end position="179"/>
    </location>
</feature>
<keyword evidence="2" id="KW-1133">Transmembrane helix</keyword>
<feature type="transmembrane region" description="Helical" evidence="2">
    <location>
        <begin position="191"/>
        <end position="214"/>
    </location>
</feature>
<dbReference type="Proteomes" id="UP001548713">
    <property type="component" value="Unassembled WGS sequence"/>
</dbReference>
<feature type="transmembrane region" description="Helical" evidence="2">
    <location>
        <begin position="316"/>
        <end position="336"/>
    </location>
</feature>
<comment type="caution">
    <text evidence="3">The sequence shown here is derived from an EMBL/GenBank/DDBJ whole genome shotgun (WGS) entry which is preliminary data.</text>
</comment>
<feature type="transmembrane region" description="Helical" evidence="2">
    <location>
        <begin position="89"/>
        <end position="108"/>
    </location>
</feature>
<name>A0ABV2D1M0_9SPHN</name>
<gene>
    <name evidence="3" type="ORF">ABVV53_09915</name>
</gene>
<reference evidence="3 4" key="1">
    <citation type="submission" date="2024-07" db="EMBL/GenBank/DDBJ databases">
        <title>Novosphingobium kalidii RD2P27.</title>
        <authorList>
            <person name="Sun J.-Q."/>
        </authorList>
    </citation>
    <scope>NUCLEOTIDE SEQUENCE [LARGE SCALE GENOMIC DNA]</scope>
    <source>
        <strain evidence="3 4">RD2P27</strain>
    </source>
</reference>
<dbReference type="Gene3D" id="3.40.50.150">
    <property type="entry name" value="Vaccinia Virus protein VP39"/>
    <property type="match status" value="1"/>
</dbReference>
<dbReference type="PANTHER" id="PTHR43317:SF1">
    <property type="entry name" value="THERMOSPERMINE SYNTHASE ACAULIS5"/>
    <property type="match status" value="1"/>
</dbReference>
<organism evidence="3 4">
    <name type="scientific">Novosphingobium kalidii</name>
    <dbReference type="NCBI Taxonomy" id="3230299"/>
    <lineage>
        <taxon>Bacteria</taxon>
        <taxon>Pseudomonadati</taxon>
        <taxon>Pseudomonadota</taxon>
        <taxon>Alphaproteobacteria</taxon>
        <taxon>Sphingomonadales</taxon>
        <taxon>Sphingomonadaceae</taxon>
        <taxon>Novosphingobium</taxon>
    </lineage>
</organism>